<evidence type="ECO:0000313" key="6">
    <source>
        <dbReference type="EMBL" id="MCY1009441.1"/>
    </source>
</evidence>
<feature type="domain" description="Protein kinase" evidence="5">
    <location>
        <begin position="12"/>
        <end position="272"/>
    </location>
</feature>
<evidence type="ECO:0000256" key="1">
    <source>
        <dbReference type="ARBA" id="ARBA00022679"/>
    </source>
</evidence>
<dbReference type="AlphaFoldDB" id="A0A9X3F153"/>
<keyword evidence="4" id="KW-0067">ATP-binding</keyword>
<dbReference type="Proteomes" id="UP001150924">
    <property type="component" value="Unassembled WGS sequence"/>
</dbReference>
<dbReference type="PANTHER" id="PTHR43289:SF6">
    <property type="entry name" value="SERINE_THREONINE-PROTEIN KINASE NEKL-3"/>
    <property type="match status" value="1"/>
</dbReference>
<proteinExistence type="predicted"/>
<gene>
    <name evidence="6" type="ORF">OV079_28535</name>
</gene>
<evidence type="ECO:0000256" key="2">
    <source>
        <dbReference type="ARBA" id="ARBA00022741"/>
    </source>
</evidence>
<evidence type="ECO:0000313" key="7">
    <source>
        <dbReference type="Proteomes" id="UP001150924"/>
    </source>
</evidence>
<keyword evidence="1" id="KW-0808">Transferase</keyword>
<keyword evidence="2" id="KW-0547">Nucleotide-binding</keyword>
<accession>A0A9X3F153</accession>
<dbReference type="Gene3D" id="1.10.510.10">
    <property type="entry name" value="Transferase(Phosphotransferase) domain 1"/>
    <property type="match status" value="1"/>
</dbReference>
<dbReference type="Gene3D" id="3.30.200.20">
    <property type="entry name" value="Phosphorylase Kinase, domain 1"/>
    <property type="match status" value="1"/>
</dbReference>
<evidence type="ECO:0000259" key="5">
    <source>
        <dbReference type="PROSITE" id="PS50011"/>
    </source>
</evidence>
<organism evidence="6 7">
    <name type="scientific">Nannocystis pusilla</name>
    <dbReference type="NCBI Taxonomy" id="889268"/>
    <lineage>
        <taxon>Bacteria</taxon>
        <taxon>Pseudomonadati</taxon>
        <taxon>Myxococcota</taxon>
        <taxon>Polyangia</taxon>
        <taxon>Nannocystales</taxon>
        <taxon>Nannocystaceae</taxon>
        <taxon>Nannocystis</taxon>
    </lineage>
</organism>
<reference evidence="6" key="1">
    <citation type="submission" date="2022-11" db="EMBL/GenBank/DDBJ databases">
        <title>Minimal conservation of predation-associated metabolite biosynthetic gene clusters underscores biosynthetic potential of Myxococcota including descriptions for ten novel species: Archangium lansinium sp. nov., Myxococcus landrumus sp. nov., Nannocystis bai.</title>
        <authorList>
            <person name="Ahearne A."/>
            <person name="Stevens C."/>
            <person name="Phillips K."/>
        </authorList>
    </citation>
    <scope>NUCLEOTIDE SEQUENCE</scope>
    <source>
        <strain evidence="6">Na p29</strain>
    </source>
</reference>
<dbReference type="EMBL" id="JAPNKE010000002">
    <property type="protein sequence ID" value="MCY1009441.1"/>
    <property type="molecule type" value="Genomic_DNA"/>
</dbReference>
<dbReference type="GO" id="GO:0004674">
    <property type="term" value="F:protein serine/threonine kinase activity"/>
    <property type="evidence" value="ECO:0007669"/>
    <property type="project" value="TreeGrafter"/>
</dbReference>
<keyword evidence="7" id="KW-1185">Reference proteome</keyword>
<evidence type="ECO:0000256" key="4">
    <source>
        <dbReference type="ARBA" id="ARBA00022840"/>
    </source>
</evidence>
<dbReference type="GO" id="GO:0005524">
    <property type="term" value="F:ATP binding"/>
    <property type="evidence" value="ECO:0007669"/>
    <property type="project" value="UniProtKB-KW"/>
</dbReference>
<keyword evidence="3 6" id="KW-0418">Kinase</keyword>
<dbReference type="Pfam" id="PF00069">
    <property type="entry name" value="Pkinase"/>
    <property type="match status" value="1"/>
</dbReference>
<name>A0A9X3F153_9BACT</name>
<dbReference type="PROSITE" id="PS50011">
    <property type="entry name" value="PROTEIN_KINASE_DOM"/>
    <property type="match status" value="1"/>
</dbReference>
<dbReference type="RefSeq" id="WP_267772106.1">
    <property type="nucleotide sequence ID" value="NZ_JAPNKE010000002.1"/>
</dbReference>
<dbReference type="CDD" id="cd14014">
    <property type="entry name" value="STKc_PknB_like"/>
    <property type="match status" value="1"/>
</dbReference>
<dbReference type="InterPro" id="IPR011009">
    <property type="entry name" value="Kinase-like_dom_sf"/>
</dbReference>
<sequence>MSSIADTLANRFELRARLGSGGLGQVFVAHDRQTRREVAVKVLDVAPIAADKLTRLAILLRTAASVQHPAVALPRVLIGTSESPPFLAGERVAGEDLAELRRRAGPLSWQRALAIVHACTEALSALAAATGAAHRALKPGNIRVTAADEVRVLDFGIAELGVQPVPADEHGMFAEYRAPEQLAGAPGDASSDVFTLGVLLFELTTGVHPFTGPTAFKAARAVTSLRAAPRPSALAPATPLPSQVEALIIRALAPQPSQRLLKMSPRWRSTSR</sequence>
<dbReference type="SUPFAM" id="SSF56112">
    <property type="entry name" value="Protein kinase-like (PK-like)"/>
    <property type="match status" value="1"/>
</dbReference>
<comment type="caution">
    <text evidence="6">The sequence shown here is derived from an EMBL/GenBank/DDBJ whole genome shotgun (WGS) entry which is preliminary data.</text>
</comment>
<protein>
    <submittedName>
        <fullName evidence="6">Serine/threonine-protein kinase</fullName>
    </submittedName>
</protein>
<evidence type="ECO:0000256" key="3">
    <source>
        <dbReference type="ARBA" id="ARBA00022777"/>
    </source>
</evidence>
<dbReference type="PANTHER" id="PTHR43289">
    <property type="entry name" value="MITOGEN-ACTIVATED PROTEIN KINASE KINASE KINASE 20-RELATED"/>
    <property type="match status" value="1"/>
</dbReference>
<dbReference type="InterPro" id="IPR000719">
    <property type="entry name" value="Prot_kinase_dom"/>
</dbReference>